<accession>A0A0E9VMU9</accession>
<proteinExistence type="predicted"/>
<evidence type="ECO:0000256" key="1">
    <source>
        <dbReference type="SAM" id="MobiDB-lite"/>
    </source>
</evidence>
<name>A0A0E9VMU9_ANGAN</name>
<reference evidence="2" key="1">
    <citation type="submission" date="2014-11" db="EMBL/GenBank/DDBJ databases">
        <authorList>
            <person name="Amaro Gonzalez C."/>
        </authorList>
    </citation>
    <scope>NUCLEOTIDE SEQUENCE</scope>
</reference>
<organism evidence="2">
    <name type="scientific">Anguilla anguilla</name>
    <name type="common">European freshwater eel</name>
    <name type="synonym">Muraena anguilla</name>
    <dbReference type="NCBI Taxonomy" id="7936"/>
    <lineage>
        <taxon>Eukaryota</taxon>
        <taxon>Metazoa</taxon>
        <taxon>Chordata</taxon>
        <taxon>Craniata</taxon>
        <taxon>Vertebrata</taxon>
        <taxon>Euteleostomi</taxon>
        <taxon>Actinopterygii</taxon>
        <taxon>Neopterygii</taxon>
        <taxon>Teleostei</taxon>
        <taxon>Anguilliformes</taxon>
        <taxon>Anguillidae</taxon>
        <taxon>Anguilla</taxon>
    </lineage>
</organism>
<reference evidence="2" key="2">
    <citation type="journal article" date="2015" name="Fish Shellfish Immunol.">
        <title>Early steps in the European eel (Anguilla anguilla)-Vibrio vulnificus interaction in the gills: Role of the RtxA13 toxin.</title>
        <authorList>
            <person name="Callol A."/>
            <person name="Pajuelo D."/>
            <person name="Ebbesson L."/>
            <person name="Teles M."/>
            <person name="MacKenzie S."/>
            <person name="Amaro C."/>
        </authorList>
    </citation>
    <scope>NUCLEOTIDE SEQUENCE</scope>
</reference>
<feature type="region of interest" description="Disordered" evidence="1">
    <location>
        <begin position="1"/>
        <end position="20"/>
    </location>
</feature>
<protein>
    <submittedName>
        <fullName evidence="2">Uncharacterized protein</fullName>
    </submittedName>
</protein>
<dbReference type="EMBL" id="GBXM01029123">
    <property type="protein sequence ID" value="JAH79454.1"/>
    <property type="molecule type" value="Transcribed_RNA"/>
</dbReference>
<dbReference type="AlphaFoldDB" id="A0A0E9VMU9"/>
<feature type="compositionally biased region" description="Polar residues" evidence="1">
    <location>
        <begin position="11"/>
        <end position="20"/>
    </location>
</feature>
<dbReference type="EMBL" id="GBXM01035082">
    <property type="protein sequence ID" value="JAH73495.1"/>
    <property type="molecule type" value="Transcribed_RNA"/>
</dbReference>
<evidence type="ECO:0000313" key="2">
    <source>
        <dbReference type="EMBL" id="JAH79454.1"/>
    </source>
</evidence>
<sequence>MWLKIVGDQGLKQQSSESPC</sequence>